<dbReference type="GO" id="GO:0006865">
    <property type="term" value="P:amino acid transport"/>
    <property type="evidence" value="ECO:0007669"/>
    <property type="project" value="UniProtKB-KW"/>
</dbReference>
<dbReference type="CDD" id="cd06261">
    <property type="entry name" value="TM_PBP2"/>
    <property type="match status" value="1"/>
</dbReference>
<evidence type="ECO:0000256" key="1">
    <source>
        <dbReference type="ARBA" id="ARBA00004429"/>
    </source>
</evidence>
<dbReference type="InterPro" id="IPR043429">
    <property type="entry name" value="ArtM/GltK/GlnP/TcyL/YhdX-like"/>
</dbReference>
<keyword evidence="5 9" id="KW-0812">Transmembrane</keyword>
<evidence type="ECO:0000256" key="8">
    <source>
        <dbReference type="ARBA" id="ARBA00023136"/>
    </source>
</evidence>
<organism evidence="11 12">
    <name type="scientific">Acidovorax soli</name>
    <dbReference type="NCBI Taxonomy" id="592050"/>
    <lineage>
        <taxon>Bacteria</taxon>
        <taxon>Pseudomonadati</taxon>
        <taxon>Pseudomonadota</taxon>
        <taxon>Betaproteobacteria</taxon>
        <taxon>Burkholderiales</taxon>
        <taxon>Comamonadaceae</taxon>
        <taxon>Acidovorax</taxon>
    </lineage>
</organism>
<comment type="caution">
    <text evidence="11">The sequence shown here is derived from an EMBL/GenBank/DDBJ whole genome shotgun (WGS) entry which is preliminary data.</text>
</comment>
<feature type="transmembrane region" description="Helical" evidence="9">
    <location>
        <begin position="29"/>
        <end position="48"/>
    </location>
</feature>
<dbReference type="Gene3D" id="1.10.3720.10">
    <property type="entry name" value="MetI-like"/>
    <property type="match status" value="1"/>
</dbReference>
<dbReference type="PANTHER" id="PTHR30614:SF0">
    <property type="entry name" value="L-CYSTINE TRANSPORT SYSTEM PERMEASE PROTEIN TCYL"/>
    <property type="match status" value="1"/>
</dbReference>
<comment type="similarity">
    <text evidence="2">Belongs to the binding-protein-dependent transport system permease family. HisMQ subfamily.</text>
</comment>
<accession>A0A7X0U7R7</accession>
<reference evidence="11 12" key="1">
    <citation type="submission" date="2020-08" db="EMBL/GenBank/DDBJ databases">
        <title>Functional genomics of gut bacteria from endangered species of beetles.</title>
        <authorList>
            <person name="Carlos-Shanley C."/>
        </authorList>
    </citation>
    <scope>NUCLEOTIDE SEQUENCE [LARGE SCALE GENOMIC DNA]</scope>
    <source>
        <strain evidence="11 12">S00198</strain>
    </source>
</reference>
<dbReference type="InterPro" id="IPR010065">
    <property type="entry name" value="AA_ABC_transptr_permease_3TM"/>
</dbReference>
<evidence type="ECO:0000256" key="2">
    <source>
        <dbReference type="ARBA" id="ARBA00010072"/>
    </source>
</evidence>
<dbReference type="Proteomes" id="UP000575083">
    <property type="component" value="Unassembled WGS sequence"/>
</dbReference>
<dbReference type="NCBIfam" id="TIGR01726">
    <property type="entry name" value="HEQRo_perm_3TM"/>
    <property type="match status" value="1"/>
</dbReference>
<gene>
    <name evidence="11" type="ORF">HNP48_000424</name>
</gene>
<sequence>MSAFFATYAEYLGEWWPRLLQAARVTAELSAIGFAIALVLGAVLVWMLRSGVGVLRHAANGCIQLLRAVPLLALLLAIYFALPSVGITLSGYWAGAMGLGVHGAAYVAEVLRGGLQSVHGGQREAGLAAGLTPRQVFLSVTLPQALRVMLPPLLSSYVALLKDSSLCALIATNELMLAARAMSSEYFLPLHIFLLVGLLYFAIAFPLSMCSRLLERRLAQGRRTVGAA</sequence>
<dbReference type="PANTHER" id="PTHR30614">
    <property type="entry name" value="MEMBRANE COMPONENT OF AMINO ACID ABC TRANSPORTER"/>
    <property type="match status" value="1"/>
</dbReference>
<feature type="transmembrane region" description="Helical" evidence="9">
    <location>
        <begin position="69"/>
        <end position="93"/>
    </location>
</feature>
<dbReference type="AlphaFoldDB" id="A0A7X0U7R7"/>
<keyword evidence="7 9" id="KW-1133">Transmembrane helix</keyword>
<proteinExistence type="inferred from homology"/>
<keyword evidence="12" id="KW-1185">Reference proteome</keyword>
<evidence type="ECO:0000256" key="7">
    <source>
        <dbReference type="ARBA" id="ARBA00022989"/>
    </source>
</evidence>
<dbReference type="Pfam" id="PF00528">
    <property type="entry name" value="BPD_transp_1"/>
    <property type="match status" value="1"/>
</dbReference>
<name>A0A7X0U7R7_9BURK</name>
<evidence type="ECO:0000256" key="5">
    <source>
        <dbReference type="ARBA" id="ARBA00022692"/>
    </source>
</evidence>
<evidence type="ECO:0000259" key="10">
    <source>
        <dbReference type="PROSITE" id="PS50928"/>
    </source>
</evidence>
<dbReference type="GO" id="GO:0043190">
    <property type="term" value="C:ATP-binding cassette (ABC) transporter complex"/>
    <property type="evidence" value="ECO:0007669"/>
    <property type="project" value="InterPro"/>
</dbReference>
<dbReference type="InterPro" id="IPR035906">
    <property type="entry name" value="MetI-like_sf"/>
</dbReference>
<evidence type="ECO:0000256" key="4">
    <source>
        <dbReference type="ARBA" id="ARBA00022475"/>
    </source>
</evidence>
<keyword evidence="8 9" id="KW-0472">Membrane</keyword>
<evidence type="ECO:0000313" key="11">
    <source>
        <dbReference type="EMBL" id="MBB6557760.1"/>
    </source>
</evidence>
<dbReference type="SUPFAM" id="SSF161098">
    <property type="entry name" value="MetI-like"/>
    <property type="match status" value="1"/>
</dbReference>
<dbReference type="PROSITE" id="PS50928">
    <property type="entry name" value="ABC_TM1"/>
    <property type="match status" value="1"/>
</dbReference>
<comment type="subcellular location">
    <subcellularLocation>
        <location evidence="1">Cell inner membrane</location>
        <topology evidence="1">Multi-pass membrane protein</topology>
    </subcellularLocation>
    <subcellularLocation>
        <location evidence="9">Cell membrane</location>
        <topology evidence="9">Multi-pass membrane protein</topology>
    </subcellularLocation>
</comment>
<protein>
    <submittedName>
        <fullName evidence="11">His/Glu/Gln/Arg/opine family amino acid ABC transporter permease subunit</fullName>
    </submittedName>
</protein>
<keyword evidence="6" id="KW-0029">Amino-acid transport</keyword>
<evidence type="ECO:0000256" key="3">
    <source>
        <dbReference type="ARBA" id="ARBA00022448"/>
    </source>
</evidence>
<feature type="transmembrane region" description="Helical" evidence="9">
    <location>
        <begin position="186"/>
        <end position="207"/>
    </location>
</feature>
<dbReference type="GO" id="GO:0022857">
    <property type="term" value="F:transmembrane transporter activity"/>
    <property type="evidence" value="ECO:0007669"/>
    <property type="project" value="InterPro"/>
</dbReference>
<keyword evidence="3 9" id="KW-0813">Transport</keyword>
<dbReference type="EMBL" id="JACHLK010000001">
    <property type="protein sequence ID" value="MBB6557760.1"/>
    <property type="molecule type" value="Genomic_DNA"/>
</dbReference>
<evidence type="ECO:0000256" key="6">
    <source>
        <dbReference type="ARBA" id="ARBA00022970"/>
    </source>
</evidence>
<keyword evidence="4" id="KW-1003">Cell membrane</keyword>
<dbReference type="InterPro" id="IPR000515">
    <property type="entry name" value="MetI-like"/>
</dbReference>
<feature type="domain" description="ABC transmembrane type-1" evidence="10">
    <location>
        <begin position="23"/>
        <end position="211"/>
    </location>
</feature>
<evidence type="ECO:0000313" key="12">
    <source>
        <dbReference type="Proteomes" id="UP000575083"/>
    </source>
</evidence>
<evidence type="ECO:0000256" key="9">
    <source>
        <dbReference type="RuleBase" id="RU363032"/>
    </source>
</evidence>
<dbReference type="RefSeq" id="WP_184855191.1">
    <property type="nucleotide sequence ID" value="NZ_JACHLK010000001.1"/>
</dbReference>